<keyword evidence="4" id="KW-1185">Reference proteome</keyword>
<keyword evidence="2" id="KW-0472">Membrane</keyword>
<evidence type="ECO:0000313" key="3">
    <source>
        <dbReference type="EMBL" id="MCK9876853.1"/>
    </source>
</evidence>
<keyword evidence="2" id="KW-1133">Transmembrane helix</keyword>
<evidence type="ECO:0000313" key="4">
    <source>
        <dbReference type="Proteomes" id="UP001201873"/>
    </source>
</evidence>
<reference evidence="3 4" key="1">
    <citation type="submission" date="2022-04" db="EMBL/GenBank/DDBJ databases">
        <title>Genome diversity in the genus Frankia.</title>
        <authorList>
            <person name="Carlos-Shanley C."/>
            <person name="Hahn D."/>
        </authorList>
    </citation>
    <scope>NUCLEOTIDE SEQUENCE [LARGE SCALE GENOMIC DNA]</scope>
    <source>
        <strain evidence="3 4">Ag45/Mut15</strain>
    </source>
</reference>
<evidence type="ECO:0000256" key="2">
    <source>
        <dbReference type="SAM" id="Phobius"/>
    </source>
</evidence>
<name>A0ABT0JZ86_9ACTN</name>
<proteinExistence type="predicted"/>
<feature type="transmembrane region" description="Helical" evidence="2">
    <location>
        <begin position="146"/>
        <end position="166"/>
    </location>
</feature>
<evidence type="ECO:0000256" key="1">
    <source>
        <dbReference type="SAM" id="MobiDB-lite"/>
    </source>
</evidence>
<protein>
    <submittedName>
        <fullName evidence="3">Uncharacterized protein</fullName>
    </submittedName>
</protein>
<dbReference type="EMBL" id="JALKFT010000012">
    <property type="protein sequence ID" value="MCK9876853.1"/>
    <property type="molecule type" value="Genomic_DNA"/>
</dbReference>
<feature type="region of interest" description="Disordered" evidence="1">
    <location>
        <begin position="113"/>
        <end position="137"/>
    </location>
</feature>
<dbReference type="RefSeq" id="WP_248825163.1">
    <property type="nucleotide sequence ID" value="NZ_JALKFT010000012.1"/>
</dbReference>
<accession>A0ABT0JZ86</accession>
<keyword evidence="2" id="KW-0812">Transmembrane</keyword>
<organism evidence="3 4">
    <name type="scientific">Frankia umida</name>
    <dbReference type="NCBI Taxonomy" id="573489"/>
    <lineage>
        <taxon>Bacteria</taxon>
        <taxon>Bacillati</taxon>
        <taxon>Actinomycetota</taxon>
        <taxon>Actinomycetes</taxon>
        <taxon>Frankiales</taxon>
        <taxon>Frankiaceae</taxon>
        <taxon>Frankia</taxon>
    </lineage>
</organism>
<comment type="caution">
    <text evidence="3">The sequence shown here is derived from an EMBL/GenBank/DDBJ whole genome shotgun (WGS) entry which is preliminary data.</text>
</comment>
<gene>
    <name evidence="3" type="ORF">MXD59_13860</name>
</gene>
<dbReference type="Proteomes" id="UP001201873">
    <property type="component" value="Unassembled WGS sequence"/>
</dbReference>
<sequence>MADIHPAHDEHDIAGSAFLDNPDDIRDLRSACIECLHDLSTAKIALREINFPAARLPADPGSIKIFWHLVFDELETGIMNHDQAYRRILDELVHDYRAHHIVHRLNKKYPKPRVLSPTTETLTREEGSGATPNRGRERGRLGWRRTAVAGVLVLALFGGLLIVLALRDGKGSSCTAPKHSASHLERRDGECIGYSDGAYVFGEYGNDHTDRSVDDLVAVQHLIRRQNTCAETLRRHSQQSNRPFVTLIYFAGLSSSSNEGGNWAAAQVSELEGLLIWQRHQNIVTHNPPDSSCRPAPPDTSKASSPSYLGEDTEQSGPIVRVIVANGGSEMRSADVVGRLLVRFASNSVENVGAVIGLDRTIPQTKQAIGDLGRARILTIATTLSGDDLTALSPSYFQLVPQNTRQAQVVTRYAAWTQRRQIDIYFPNQDCSGSNIPPTKDDYIQSLVFDTQAAARASDVRGQPLEVSPHGWLARTCQGKGDLQGYFAAECSRLGSNGGGRDHLVYYAGRHADFGDFSTGMAGCLDTVDGPSSNGVLVLGDDAVVRNFTQLGGSGTRHVIFRFISKGPAPTLAGESCANGKLAGIMAAGKFPFKLDSDLPEMCTRLNAMFSYITDTASSPAEPAAPGSTSAPVLRRPVTQRWVDERLALAYDAAKLTLNAVCRTSMDLNASCQPEGTDRIDTRAVQNWIQHAPQSGTTGTVNFATNHAADGKQLAILRVDLGRQALPDARWPPPSVTELEDDPQSTCKFVLRGIPPEATDCLGNALIPASR</sequence>
<feature type="region of interest" description="Disordered" evidence="1">
    <location>
        <begin position="286"/>
        <end position="314"/>
    </location>
</feature>